<dbReference type="EMBL" id="BMIU01000015">
    <property type="protein sequence ID" value="GGF39184.1"/>
    <property type="molecule type" value="Genomic_DNA"/>
</dbReference>
<dbReference type="Gene3D" id="1.25.40.10">
    <property type="entry name" value="Tetratricopeptide repeat domain"/>
    <property type="match status" value="2"/>
</dbReference>
<dbReference type="PROSITE" id="PS50005">
    <property type="entry name" value="TPR"/>
    <property type="match status" value="1"/>
</dbReference>
<dbReference type="SUPFAM" id="SSF48452">
    <property type="entry name" value="TPR-like"/>
    <property type="match status" value="1"/>
</dbReference>
<proteinExistence type="predicted"/>
<feature type="repeat" description="TPR" evidence="3">
    <location>
        <begin position="54"/>
        <end position="87"/>
    </location>
</feature>
<dbReference type="InterPro" id="IPR011990">
    <property type="entry name" value="TPR-like_helical_dom_sf"/>
</dbReference>
<evidence type="ECO:0008006" key="6">
    <source>
        <dbReference type="Google" id="ProtNLM"/>
    </source>
</evidence>
<name>A0ABQ1V7A1_9BACT</name>
<evidence type="ECO:0000256" key="2">
    <source>
        <dbReference type="ARBA" id="ARBA00022803"/>
    </source>
</evidence>
<dbReference type="RefSeq" id="WP_137403545.1">
    <property type="nucleotide sequence ID" value="NZ_BMIU01000015.1"/>
</dbReference>
<dbReference type="InterPro" id="IPR050498">
    <property type="entry name" value="Ycf3"/>
</dbReference>
<reference evidence="5" key="1">
    <citation type="journal article" date="2019" name="Int. J. Syst. Evol. Microbiol.">
        <title>The Global Catalogue of Microorganisms (GCM) 10K type strain sequencing project: providing services to taxonomists for standard genome sequencing and annotation.</title>
        <authorList>
            <consortium name="The Broad Institute Genomics Platform"/>
            <consortium name="The Broad Institute Genome Sequencing Center for Infectious Disease"/>
            <person name="Wu L."/>
            <person name="Ma J."/>
        </authorList>
    </citation>
    <scope>NUCLEOTIDE SEQUENCE [LARGE SCALE GENOMIC DNA]</scope>
    <source>
        <strain evidence="5">CGMCC 1.15407</strain>
    </source>
</reference>
<dbReference type="SMART" id="SM00028">
    <property type="entry name" value="TPR"/>
    <property type="match status" value="5"/>
</dbReference>
<organism evidence="4 5">
    <name type="scientific">Echinicola rosea</name>
    <dbReference type="NCBI Taxonomy" id="1807691"/>
    <lineage>
        <taxon>Bacteria</taxon>
        <taxon>Pseudomonadati</taxon>
        <taxon>Bacteroidota</taxon>
        <taxon>Cytophagia</taxon>
        <taxon>Cytophagales</taxon>
        <taxon>Cyclobacteriaceae</taxon>
        <taxon>Echinicola</taxon>
    </lineage>
</organism>
<keyword evidence="2 3" id="KW-0802">TPR repeat</keyword>
<dbReference type="Proteomes" id="UP000647339">
    <property type="component" value="Unassembled WGS sequence"/>
</dbReference>
<keyword evidence="1" id="KW-0677">Repeat</keyword>
<dbReference type="PROSITE" id="PS51257">
    <property type="entry name" value="PROKAR_LIPOPROTEIN"/>
    <property type="match status" value="1"/>
</dbReference>
<evidence type="ECO:0000313" key="5">
    <source>
        <dbReference type="Proteomes" id="UP000647339"/>
    </source>
</evidence>
<dbReference type="InterPro" id="IPR019734">
    <property type="entry name" value="TPR_rpt"/>
</dbReference>
<dbReference type="Pfam" id="PF13414">
    <property type="entry name" value="TPR_11"/>
    <property type="match status" value="1"/>
</dbReference>
<accession>A0ABQ1V7A1</accession>
<evidence type="ECO:0000256" key="1">
    <source>
        <dbReference type="ARBA" id="ARBA00022737"/>
    </source>
</evidence>
<evidence type="ECO:0000256" key="3">
    <source>
        <dbReference type="PROSITE-ProRule" id="PRU00339"/>
    </source>
</evidence>
<dbReference type="PANTHER" id="PTHR44858">
    <property type="entry name" value="TETRATRICOPEPTIDE REPEAT PROTEIN 6"/>
    <property type="match status" value="1"/>
</dbReference>
<sequence>MIKKSILGLCICTALFSGCGNGGTSKGDTLFNEGNYQEAIAAYSDQLATKPKNVNALYSRGRAYEELGDLESAKADFEAGYKQDDKNIKLLMALSNVYQKEGNHERSLLYAEYATALPGAPAMANFMKARALHQIGSTEEAMKEYSAAIEKDKDFGQAYYYRGVLKYATEKQRSACTDFKKAVSLNYAPAESAMEKYCK</sequence>
<dbReference type="PANTHER" id="PTHR44858:SF1">
    <property type="entry name" value="UDP-N-ACETYLGLUCOSAMINE--PEPTIDE N-ACETYLGLUCOSAMINYLTRANSFERASE SPINDLY-RELATED"/>
    <property type="match status" value="1"/>
</dbReference>
<dbReference type="Pfam" id="PF13432">
    <property type="entry name" value="TPR_16"/>
    <property type="match status" value="1"/>
</dbReference>
<evidence type="ECO:0000313" key="4">
    <source>
        <dbReference type="EMBL" id="GGF39184.1"/>
    </source>
</evidence>
<protein>
    <recommendedName>
        <fullName evidence="6">Tetratricopeptide repeat protein</fullName>
    </recommendedName>
</protein>
<keyword evidence="5" id="KW-1185">Reference proteome</keyword>
<gene>
    <name evidence="4" type="ORF">GCM10011339_29680</name>
</gene>
<comment type="caution">
    <text evidence="4">The sequence shown here is derived from an EMBL/GenBank/DDBJ whole genome shotgun (WGS) entry which is preliminary data.</text>
</comment>